<name>A0A1L9VNL7_ASPGL</name>
<dbReference type="VEuPathDB" id="FungiDB:ASPGLDRAFT_45431"/>
<dbReference type="EMBL" id="KV878894">
    <property type="protein sequence ID" value="OJJ85471.1"/>
    <property type="molecule type" value="Genomic_DNA"/>
</dbReference>
<dbReference type="OrthoDB" id="3433692at2759"/>
<dbReference type="Proteomes" id="UP000184300">
    <property type="component" value="Unassembled WGS sequence"/>
</dbReference>
<dbReference type="GeneID" id="34462505"/>
<gene>
    <name evidence="1" type="ORF">ASPGLDRAFT_45431</name>
</gene>
<reference evidence="2" key="1">
    <citation type="journal article" date="2017" name="Genome Biol.">
        <title>Comparative genomics reveals high biological diversity and specific adaptations in the industrially and medically important fungal genus Aspergillus.</title>
        <authorList>
            <person name="de Vries R.P."/>
            <person name="Riley R."/>
            <person name="Wiebenga A."/>
            <person name="Aguilar-Osorio G."/>
            <person name="Amillis S."/>
            <person name="Uchima C.A."/>
            <person name="Anderluh G."/>
            <person name="Asadollahi M."/>
            <person name="Askin M."/>
            <person name="Barry K."/>
            <person name="Battaglia E."/>
            <person name="Bayram O."/>
            <person name="Benocci T."/>
            <person name="Braus-Stromeyer S.A."/>
            <person name="Caldana C."/>
            <person name="Canovas D."/>
            <person name="Cerqueira G.C."/>
            <person name="Chen F."/>
            <person name="Chen W."/>
            <person name="Choi C."/>
            <person name="Clum A."/>
            <person name="Dos Santos R.A."/>
            <person name="Damasio A.R."/>
            <person name="Diallinas G."/>
            <person name="Emri T."/>
            <person name="Fekete E."/>
            <person name="Flipphi M."/>
            <person name="Freyberg S."/>
            <person name="Gallo A."/>
            <person name="Gournas C."/>
            <person name="Habgood R."/>
            <person name="Hainaut M."/>
            <person name="Harispe M.L."/>
            <person name="Henrissat B."/>
            <person name="Hilden K.S."/>
            <person name="Hope R."/>
            <person name="Hossain A."/>
            <person name="Karabika E."/>
            <person name="Karaffa L."/>
            <person name="Karanyi Z."/>
            <person name="Krasevec N."/>
            <person name="Kuo A."/>
            <person name="Kusch H."/>
            <person name="LaButti K."/>
            <person name="Lagendijk E.L."/>
            <person name="Lapidus A."/>
            <person name="Levasseur A."/>
            <person name="Lindquist E."/>
            <person name="Lipzen A."/>
            <person name="Logrieco A.F."/>
            <person name="MacCabe A."/>
            <person name="Maekelae M.R."/>
            <person name="Malavazi I."/>
            <person name="Melin P."/>
            <person name="Meyer V."/>
            <person name="Mielnichuk N."/>
            <person name="Miskei M."/>
            <person name="Molnar A.P."/>
            <person name="Mule G."/>
            <person name="Ngan C.Y."/>
            <person name="Orejas M."/>
            <person name="Orosz E."/>
            <person name="Ouedraogo J.P."/>
            <person name="Overkamp K.M."/>
            <person name="Park H.-S."/>
            <person name="Perrone G."/>
            <person name="Piumi F."/>
            <person name="Punt P.J."/>
            <person name="Ram A.F."/>
            <person name="Ramon A."/>
            <person name="Rauscher S."/>
            <person name="Record E."/>
            <person name="Riano-Pachon D.M."/>
            <person name="Robert V."/>
            <person name="Roehrig J."/>
            <person name="Ruller R."/>
            <person name="Salamov A."/>
            <person name="Salih N.S."/>
            <person name="Samson R.A."/>
            <person name="Sandor E."/>
            <person name="Sanguinetti M."/>
            <person name="Schuetze T."/>
            <person name="Sepcic K."/>
            <person name="Shelest E."/>
            <person name="Sherlock G."/>
            <person name="Sophianopoulou V."/>
            <person name="Squina F.M."/>
            <person name="Sun H."/>
            <person name="Susca A."/>
            <person name="Todd R.B."/>
            <person name="Tsang A."/>
            <person name="Unkles S.E."/>
            <person name="van de Wiele N."/>
            <person name="van Rossen-Uffink D."/>
            <person name="Oliveira J.V."/>
            <person name="Vesth T.C."/>
            <person name="Visser J."/>
            <person name="Yu J.-H."/>
            <person name="Zhou M."/>
            <person name="Andersen M.R."/>
            <person name="Archer D.B."/>
            <person name="Baker S.E."/>
            <person name="Benoit I."/>
            <person name="Brakhage A.A."/>
            <person name="Braus G.H."/>
            <person name="Fischer R."/>
            <person name="Frisvad J.C."/>
            <person name="Goldman G.H."/>
            <person name="Houbraken J."/>
            <person name="Oakley B."/>
            <person name="Pocsi I."/>
            <person name="Scazzocchio C."/>
            <person name="Seiboth B."/>
            <person name="vanKuyk P.A."/>
            <person name="Wortman J."/>
            <person name="Dyer P.S."/>
            <person name="Grigoriev I.V."/>
        </authorList>
    </citation>
    <scope>NUCLEOTIDE SEQUENCE [LARGE SCALE GENOMIC DNA]</scope>
    <source>
        <strain evidence="2">CBS 516.65</strain>
    </source>
</reference>
<sequence length="67" mass="7455">MRGAGEPFFEHHFPPGMVQIGEIMRGPQPGARMKFELATHLYGWDPDPTIVRKAPAPVLDLSPDELT</sequence>
<dbReference type="RefSeq" id="XP_022402169.1">
    <property type="nucleotide sequence ID" value="XM_022546244.1"/>
</dbReference>
<evidence type="ECO:0000313" key="2">
    <source>
        <dbReference type="Proteomes" id="UP000184300"/>
    </source>
</evidence>
<evidence type="ECO:0000313" key="1">
    <source>
        <dbReference type="EMBL" id="OJJ85471.1"/>
    </source>
</evidence>
<dbReference type="AlphaFoldDB" id="A0A1L9VNL7"/>
<keyword evidence="2" id="KW-1185">Reference proteome</keyword>
<protein>
    <submittedName>
        <fullName evidence="1">Uncharacterized protein</fullName>
    </submittedName>
</protein>
<accession>A0A1L9VNL7</accession>
<proteinExistence type="predicted"/>
<organism evidence="1 2">
    <name type="scientific">Aspergillus glaucus CBS 516.65</name>
    <dbReference type="NCBI Taxonomy" id="1160497"/>
    <lineage>
        <taxon>Eukaryota</taxon>
        <taxon>Fungi</taxon>
        <taxon>Dikarya</taxon>
        <taxon>Ascomycota</taxon>
        <taxon>Pezizomycotina</taxon>
        <taxon>Eurotiomycetes</taxon>
        <taxon>Eurotiomycetidae</taxon>
        <taxon>Eurotiales</taxon>
        <taxon>Aspergillaceae</taxon>
        <taxon>Aspergillus</taxon>
        <taxon>Aspergillus subgen. Aspergillus</taxon>
    </lineage>
</organism>